<name>H5STA2_ACEAU</name>
<evidence type="ECO:0000256" key="7">
    <source>
        <dbReference type="ARBA" id="ARBA00022840"/>
    </source>
</evidence>
<dbReference type="GO" id="GO:0005524">
    <property type="term" value="F:ATP binding"/>
    <property type="evidence" value="ECO:0007669"/>
    <property type="project" value="UniProtKB-KW"/>
</dbReference>
<gene>
    <name evidence="9" type="ORF">HGMM_OP4C388</name>
</gene>
<organism evidence="9">
    <name type="scientific">Acetithermum autotrophicum</name>
    <dbReference type="NCBI Taxonomy" id="1446466"/>
    <lineage>
        <taxon>Bacteria</taxon>
        <taxon>Candidatus Bipolaricaulota</taxon>
        <taxon>Candidatus Acetithermum</taxon>
    </lineage>
</organism>
<evidence type="ECO:0000256" key="4">
    <source>
        <dbReference type="ARBA" id="ARBA00022598"/>
    </source>
</evidence>
<keyword evidence="5" id="KW-0566">Pantothenate biosynthesis</keyword>
<reference evidence="9" key="2">
    <citation type="journal article" date="2012" name="PLoS ONE">
        <title>A Deeply Branching Thermophilic Bacterium with an Ancient Acetyl-CoA Pathway Dominates a Subsurface Ecosystem.</title>
        <authorList>
            <person name="Takami H."/>
            <person name="Noguchi H."/>
            <person name="Takaki Y."/>
            <person name="Uchiyama I."/>
            <person name="Toyoda A."/>
            <person name="Nishi S."/>
            <person name="Chee G.-J."/>
            <person name="Arai W."/>
            <person name="Nunoura T."/>
            <person name="Itoh T."/>
            <person name="Hattori M."/>
            <person name="Takai K."/>
        </authorList>
    </citation>
    <scope>NUCLEOTIDE SEQUENCE</scope>
</reference>
<dbReference type="EMBL" id="AP011803">
    <property type="protein sequence ID" value="BAL59752.1"/>
    <property type="molecule type" value="Genomic_DNA"/>
</dbReference>
<dbReference type="PANTHER" id="PTHR21299">
    <property type="entry name" value="CYTIDYLATE KINASE/PANTOATE-BETA-ALANINE LIGASE"/>
    <property type="match status" value="1"/>
</dbReference>
<accession>H5STA2</accession>
<evidence type="ECO:0000256" key="3">
    <source>
        <dbReference type="ARBA" id="ARBA00012219"/>
    </source>
</evidence>
<comment type="similarity">
    <text evidence="2">Belongs to the pantothenate synthetase family.</text>
</comment>
<comment type="pathway">
    <text evidence="1">Cofactor biosynthesis; (R)-pantothenate biosynthesis; (R)-pantothenate from (R)-pantoate and beta-alanine: step 1/1.</text>
</comment>
<sequence length="110" mass="12235">MSSRNVYLSPEQRAQSTVLYRALQRAKALVESGERDARKIIAEMQQLIATASEAKIDYIEIVSTKDLQPIERLDGQVLIALAVYFGKARLIDNIILEISGAHVREIAALP</sequence>
<keyword evidence="4" id="KW-0436">Ligase</keyword>
<comment type="catalytic activity">
    <reaction evidence="8">
        <text>(R)-pantoate + beta-alanine + ATP = (R)-pantothenate + AMP + diphosphate + H(+)</text>
        <dbReference type="Rhea" id="RHEA:10912"/>
        <dbReference type="ChEBI" id="CHEBI:15378"/>
        <dbReference type="ChEBI" id="CHEBI:15980"/>
        <dbReference type="ChEBI" id="CHEBI:29032"/>
        <dbReference type="ChEBI" id="CHEBI:30616"/>
        <dbReference type="ChEBI" id="CHEBI:33019"/>
        <dbReference type="ChEBI" id="CHEBI:57966"/>
        <dbReference type="ChEBI" id="CHEBI:456215"/>
        <dbReference type="EC" id="6.3.2.1"/>
    </reaction>
</comment>
<dbReference type="FunFam" id="3.30.1300.10:FF:000001">
    <property type="entry name" value="Pantothenate synthetase"/>
    <property type="match status" value="1"/>
</dbReference>
<reference evidence="9" key="1">
    <citation type="journal article" date="2005" name="Environ. Microbiol.">
        <title>Genetic and functional properties of uncultivated thermophilic crenarchaeotes from a subsurface gold mine as revealed by analysis of genome fragments.</title>
        <authorList>
            <person name="Nunoura T."/>
            <person name="Hirayama H."/>
            <person name="Takami H."/>
            <person name="Oida H."/>
            <person name="Nishi S."/>
            <person name="Shimamura S."/>
            <person name="Suzuki Y."/>
            <person name="Inagaki F."/>
            <person name="Takai K."/>
            <person name="Nealson K.H."/>
            <person name="Horikoshi K."/>
        </authorList>
    </citation>
    <scope>NUCLEOTIDE SEQUENCE</scope>
</reference>
<dbReference type="Gene3D" id="3.30.1300.10">
    <property type="entry name" value="Pantoate-beta-alanine ligase, C-terminal domain"/>
    <property type="match status" value="1"/>
</dbReference>
<dbReference type="EC" id="6.3.2.1" evidence="3"/>
<keyword evidence="7" id="KW-0067">ATP-binding</keyword>
<proteinExistence type="inferred from homology"/>
<keyword evidence="6" id="KW-0547">Nucleotide-binding</keyword>
<evidence type="ECO:0000256" key="2">
    <source>
        <dbReference type="ARBA" id="ARBA00009256"/>
    </source>
</evidence>
<evidence type="ECO:0000256" key="6">
    <source>
        <dbReference type="ARBA" id="ARBA00022741"/>
    </source>
</evidence>
<evidence type="ECO:0000313" key="9">
    <source>
        <dbReference type="EMBL" id="BAL59752.1"/>
    </source>
</evidence>
<evidence type="ECO:0000256" key="1">
    <source>
        <dbReference type="ARBA" id="ARBA00004990"/>
    </source>
</evidence>
<dbReference type="InterPro" id="IPR042176">
    <property type="entry name" value="Pantoate_ligase_C"/>
</dbReference>
<dbReference type="InterPro" id="IPR003721">
    <property type="entry name" value="Pantoate_ligase"/>
</dbReference>
<dbReference type="GO" id="GO:0015940">
    <property type="term" value="P:pantothenate biosynthetic process"/>
    <property type="evidence" value="ECO:0007669"/>
    <property type="project" value="UniProtKB-KW"/>
</dbReference>
<evidence type="ECO:0000256" key="8">
    <source>
        <dbReference type="ARBA" id="ARBA00048258"/>
    </source>
</evidence>
<dbReference type="SUPFAM" id="SSF52374">
    <property type="entry name" value="Nucleotidylyl transferase"/>
    <property type="match status" value="1"/>
</dbReference>
<evidence type="ECO:0000256" key="5">
    <source>
        <dbReference type="ARBA" id="ARBA00022655"/>
    </source>
</evidence>
<dbReference type="GO" id="GO:0004592">
    <property type="term" value="F:pantoate-beta-alanine ligase activity"/>
    <property type="evidence" value="ECO:0007669"/>
    <property type="project" value="UniProtKB-EC"/>
</dbReference>
<dbReference type="AlphaFoldDB" id="H5STA2"/>
<protein>
    <recommendedName>
        <fullName evidence="3">pantoate--beta-alanine ligase (AMP-forming)</fullName>
        <ecNumber evidence="3">6.3.2.1</ecNumber>
    </recommendedName>
</protein>
<dbReference type="PANTHER" id="PTHR21299:SF1">
    <property type="entry name" value="PANTOATE--BETA-ALANINE LIGASE"/>
    <property type="match status" value="1"/>
</dbReference>
<dbReference type="GO" id="GO:0005829">
    <property type="term" value="C:cytosol"/>
    <property type="evidence" value="ECO:0007669"/>
    <property type="project" value="TreeGrafter"/>
</dbReference>
<dbReference type="Pfam" id="PF02569">
    <property type="entry name" value="Pantoate_ligase"/>
    <property type="match status" value="1"/>
</dbReference>